<reference evidence="3 4" key="2">
    <citation type="submission" date="2019-05" db="EMBL/GenBank/DDBJ databases">
        <title>Glycomyces buryatensis sp. nov.</title>
        <authorList>
            <person name="Nikitina E."/>
        </authorList>
    </citation>
    <scope>NUCLEOTIDE SEQUENCE [LARGE SCALE GENOMIC DNA]</scope>
    <source>
        <strain evidence="3 4">18</strain>
    </source>
</reference>
<evidence type="ECO:0000313" key="3">
    <source>
        <dbReference type="EMBL" id="THV39612.1"/>
    </source>
</evidence>
<dbReference type="InterPro" id="IPR016024">
    <property type="entry name" value="ARM-type_fold"/>
</dbReference>
<feature type="transmembrane region" description="Helical" evidence="1">
    <location>
        <begin position="697"/>
        <end position="719"/>
    </location>
</feature>
<reference evidence="4" key="1">
    <citation type="submission" date="2019-04" db="EMBL/GenBank/DDBJ databases">
        <title>Nocardioides xinjiangensis sp. nov.</title>
        <authorList>
            <person name="Liu S."/>
        </authorList>
    </citation>
    <scope>NUCLEOTIDE SEQUENCE [LARGE SCALE GENOMIC DNA]</scope>
    <source>
        <strain evidence="4">18</strain>
    </source>
</reference>
<dbReference type="NCBIfam" id="TIGR02675">
    <property type="entry name" value="tape_meas_nterm"/>
    <property type="match status" value="1"/>
</dbReference>
<feature type="transmembrane region" description="Helical" evidence="1">
    <location>
        <begin position="828"/>
        <end position="847"/>
    </location>
</feature>
<dbReference type="AlphaFoldDB" id="A0A4S8Q9X5"/>
<feature type="transmembrane region" description="Helical" evidence="1">
    <location>
        <begin position="322"/>
        <end position="342"/>
    </location>
</feature>
<dbReference type="InterPro" id="IPR013491">
    <property type="entry name" value="Tape_meas_N"/>
</dbReference>
<feature type="domain" description="Tape measure protein N-terminal" evidence="2">
    <location>
        <begin position="83"/>
        <end position="266"/>
    </location>
</feature>
<comment type="caution">
    <text evidence="3">The sequence shown here is derived from an EMBL/GenBank/DDBJ whole genome shotgun (WGS) entry which is preliminary data.</text>
</comment>
<keyword evidence="1" id="KW-0812">Transmembrane</keyword>
<gene>
    <name evidence="3" type="ORF">FAB82_17225</name>
</gene>
<sequence>MATGGAKFATGYVELTLLDSSMLKRAQSLTAMVARDIERNINRGLAASFDRIGDRLTSLGGEATIAFAPVSLAVASIVADGWEMAKSVSTARNIFHQFGMEASASTAFVDELYAKSNAWATDFPTMLQAAIKLWPAFGGNVDEIRYAMEGLYNVTGKYHLGQEAVNGVMRAFVQISQKGKVQAEEMLQVSEWGVDSWGLFSRALGITTEELRDMTARGEALAEDVMPKVYQYLNENPEFAGKASAGVATLSGQLAILQNQLSMLVGGPIANQNDALVAAFKDLNNAVATLIESGFVEEFLTPVIAGFAAFTGWLATVDGGTAALIAGFVALAAVIGPLLLIAGRLFDHLGEGAAAVGRFNGRVVEGAKTLGGGFKSAFTYFVDSWRTTPQPVGRVAQALDTAALAVASFGDKVLHPVRTLGQFAQATWNAYQRTKLLALQVDGVLWRAFDRIPDLIAAGWDAVYRFDQACVRAAKNGLAAVRTGLTATWKALPRTRAEFAALGSQTLKGLQNAALATGRGLRWMVQDGPAQAMMGLYRAAGRAADGLSNQLLNALTATSRGLARFGTFVRGIATDALTTLGRNAGGIARSGLNALRGGLMGAALAAGALLVSGVAIGPAVADAGAQVVTAIQNLPILAEALATQLPGIIREAVATLAQILPELVASLQEGGPLILAAIVDSLSILGQAAVQAAPTLLSLAVGLVGQLASYLATNVPLLVDAFMGVFPQIVAGIGTAATSLVAAVVQLVPPLLTAIVNAIPVIVSGFVSLFPVLVISILEAIPTLVSAFLTSVPMLIESTIAAIPSIVESVVSMIPQIISTLVPMLPQIIIGFLLLVPQLIVAILGAIPQIVRNVVTMIPEIASALIDALPEAVDAFMELVPELLDAWKDAGSAFKDIGRELVDWVIDGLSAAWGSVSSWVSDQVSNIDINPFSASDLTGSVGLEADASAVSSALSPLAASYSIADTAASASTFDAATLAGAADSLATFEMDTSVSVPNIGVRVYLGDTELTDLVRTEIRVLDERDAAFAAAGAR</sequence>
<feature type="transmembrane region" description="Helical" evidence="1">
    <location>
        <begin position="725"/>
        <end position="748"/>
    </location>
</feature>
<dbReference type="OrthoDB" id="3196853at2"/>
<proteinExistence type="predicted"/>
<protein>
    <recommendedName>
        <fullName evidence="2">Tape measure protein N-terminal domain-containing protein</fullName>
    </recommendedName>
</protein>
<keyword evidence="1" id="KW-0472">Membrane</keyword>
<feature type="transmembrane region" description="Helical" evidence="1">
    <location>
        <begin position="755"/>
        <end position="778"/>
    </location>
</feature>
<dbReference type="EMBL" id="STGY01000065">
    <property type="protein sequence ID" value="THV39612.1"/>
    <property type="molecule type" value="Genomic_DNA"/>
</dbReference>
<evidence type="ECO:0000313" key="4">
    <source>
        <dbReference type="Proteomes" id="UP000308760"/>
    </source>
</evidence>
<keyword evidence="1" id="KW-1133">Transmembrane helix</keyword>
<dbReference type="Proteomes" id="UP000308760">
    <property type="component" value="Unassembled WGS sequence"/>
</dbReference>
<accession>A0A4S8Q9X5</accession>
<evidence type="ECO:0000256" key="1">
    <source>
        <dbReference type="SAM" id="Phobius"/>
    </source>
</evidence>
<dbReference type="SUPFAM" id="SSF48371">
    <property type="entry name" value="ARM repeat"/>
    <property type="match status" value="1"/>
</dbReference>
<name>A0A4S8Q9X5_9ACTN</name>
<dbReference type="Pfam" id="PF20155">
    <property type="entry name" value="TMP_3"/>
    <property type="match status" value="1"/>
</dbReference>
<feature type="transmembrane region" description="Helical" evidence="1">
    <location>
        <begin position="599"/>
        <end position="621"/>
    </location>
</feature>
<keyword evidence="4" id="KW-1185">Reference proteome</keyword>
<feature type="transmembrane region" description="Helical" evidence="1">
    <location>
        <begin position="299"/>
        <end position="316"/>
    </location>
</feature>
<evidence type="ECO:0000259" key="2">
    <source>
        <dbReference type="Pfam" id="PF20155"/>
    </source>
</evidence>
<organism evidence="3 4">
    <name type="scientific">Glycomyces buryatensis</name>
    <dbReference type="NCBI Taxonomy" id="2570927"/>
    <lineage>
        <taxon>Bacteria</taxon>
        <taxon>Bacillati</taxon>
        <taxon>Actinomycetota</taxon>
        <taxon>Actinomycetes</taxon>
        <taxon>Glycomycetales</taxon>
        <taxon>Glycomycetaceae</taxon>
        <taxon>Glycomyces</taxon>
    </lineage>
</organism>
<dbReference type="RefSeq" id="WP_136535779.1">
    <property type="nucleotide sequence ID" value="NZ_STGY01000065.1"/>
</dbReference>